<keyword evidence="6 8" id="KW-1133">Transmembrane helix</keyword>
<dbReference type="GO" id="GO:0005886">
    <property type="term" value="C:plasma membrane"/>
    <property type="evidence" value="ECO:0007669"/>
    <property type="project" value="UniProtKB-SubCell"/>
</dbReference>
<dbReference type="PATRIC" id="fig|754436.4.peg.3777"/>
<dbReference type="Proteomes" id="UP000029227">
    <property type="component" value="Unassembled WGS sequence"/>
</dbReference>
<keyword evidence="12" id="KW-1185">Reference proteome</keyword>
<reference evidence="10 12" key="2">
    <citation type="submission" date="2015-05" db="EMBL/GenBank/DDBJ databases">
        <title>Photobacterium galathea sp. nov.</title>
        <authorList>
            <person name="Machado H."/>
            <person name="Gram L."/>
        </authorList>
    </citation>
    <scope>NUCLEOTIDE SEQUENCE [LARGE SCALE GENOMIC DNA]</scope>
    <source>
        <strain evidence="10 12">DSM 25995</strain>
    </source>
</reference>
<dbReference type="Proteomes" id="UP000036426">
    <property type="component" value="Unassembled WGS sequence"/>
</dbReference>
<dbReference type="NCBIfam" id="NF002493">
    <property type="entry name" value="PRK01816.1"/>
    <property type="match status" value="1"/>
</dbReference>
<dbReference type="Pfam" id="PF04217">
    <property type="entry name" value="DUF412"/>
    <property type="match status" value="1"/>
</dbReference>
<evidence type="ECO:0000313" key="9">
    <source>
        <dbReference type="EMBL" id="GAL08132.1"/>
    </source>
</evidence>
<evidence type="ECO:0000256" key="1">
    <source>
        <dbReference type="ARBA" id="ARBA00004429"/>
    </source>
</evidence>
<evidence type="ECO:0000256" key="3">
    <source>
        <dbReference type="ARBA" id="ARBA00022475"/>
    </source>
</evidence>
<evidence type="ECO:0000256" key="5">
    <source>
        <dbReference type="ARBA" id="ARBA00022692"/>
    </source>
</evidence>
<feature type="transmembrane region" description="Helical" evidence="8">
    <location>
        <begin position="42"/>
        <end position="61"/>
    </location>
</feature>
<evidence type="ECO:0000313" key="10">
    <source>
        <dbReference type="EMBL" id="KLU99374.1"/>
    </source>
</evidence>
<evidence type="ECO:0000256" key="6">
    <source>
        <dbReference type="ARBA" id="ARBA00022989"/>
    </source>
</evidence>
<dbReference type="STRING" id="754436.JCM19237_186"/>
<protein>
    <recommendedName>
        <fullName evidence="8">UPF0208 membrane protein ABT58_17830</fullName>
    </recommendedName>
</protein>
<comment type="similarity">
    <text evidence="2 8">Belongs to the UPF0208 family.</text>
</comment>
<evidence type="ECO:0000256" key="8">
    <source>
        <dbReference type="HAMAP-Rule" id="MF_01101"/>
    </source>
</evidence>
<dbReference type="eggNOG" id="COG3092">
    <property type="taxonomic scope" value="Bacteria"/>
</dbReference>
<dbReference type="HAMAP" id="MF_01101">
    <property type="entry name" value="UPF0208"/>
    <property type="match status" value="1"/>
</dbReference>
<comment type="subcellular location">
    <subcellularLocation>
        <location evidence="1">Cell inner membrane</location>
        <topology evidence="1">Multi-pass membrane protein</topology>
    </subcellularLocation>
    <subcellularLocation>
        <location evidence="8">Cell membrane</location>
        <topology evidence="8">Multi-pass membrane protein</topology>
    </subcellularLocation>
</comment>
<gene>
    <name evidence="10" type="ORF">ABT58_17830</name>
    <name evidence="9" type="ORF">JCM19237_186</name>
</gene>
<evidence type="ECO:0000313" key="12">
    <source>
        <dbReference type="Proteomes" id="UP000036426"/>
    </source>
</evidence>
<name>A0A090RKX1_9GAMM</name>
<feature type="transmembrane region" description="Helical" evidence="8">
    <location>
        <begin position="67"/>
        <end position="88"/>
    </location>
</feature>
<dbReference type="AlphaFoldDB" id="A0A090RKX1"/>
<dbReference type="OrthoDB" id="7066670at2"/>
<comment type="caution">
    <text evidence="9">The sequence shown here is derived from an EMBL/GenBank/DDBJ whole genome shotgun (WGS) entry which is preliminary data.</text>
</comment>
<evidence type="ECO:0000313" key="11">
    <source>
        <dbReference type="Proteomes" id="UP000029227"/>
    </source>
</evidence>
<evidence type="ECO:0000256" key="2">
    <source>
        <dbReference type="ARBA" id="ARBA00009474"/>
    </source>
</evidence>
<keyword evidence="3 8" id="KW-1003">Cell membrane</keyword>
<sequence length="150" mass="17557">MSQQISIWQSFRHGQDYMAIWPMRKELALLFPEQRYIKATRFAMRVMPAVAVLSVLSQMAFNNYDALPQAICIALFALSMPLQGLWWLGKRSRTDLPPSLASWCREIHDKITREGYALQPLRARPRYVELAQILNRAFKQLDKGALERWF</sequence>
<reference evidence="9 11" key="1">
    <citation type="journal article" date="2014" name="Genome Announc.">
        <title>Draft Genome Sequences of Two Vibrionaceae Species, Vibrio ponticus C121 and Photobacterium aphoticum C119, Isolated as Coral Reef Microbiota.</title>
        <authorList>
            <person name="Al-saari N."/>
            <person name="Meirelles P.M."/>
            <person name="Mino S."/>
            <person name="Suda W."/>
            <person name="Oshima K."/>
            <person name="Hattori M."/>
            <person name="Ohkuma M."/>
            <person name="Thompson F.L."/>
            <person name="Gomez-Gil B."/>
            <person name="Sawabe T."/>
            <person name="Sawabe T."/>
        </authorList>
    </citation>
    <scope>NUCLEOTIDE SEQUENCE [LARGE SCALE GENOMIC DNA]</scope>
    <source>
        <strain evidence="9 11">JCM 19237</strain>
    </source>
</reference>
<keyword evidence="5 8" id="KW-0812">Transmembrane</keyword>
<organism evidence="9 11">
    <name type="scientific">Photobacterium aphoticum</name>
    <dbReference type="NCBI Taxonomy" id="754436"/>
    <lineage>
        <taxon>Bacteria</taxon>
        <taxon>Pseudomonadati</taxon>
        <taxon>Pseudomonadota</taxon>
        <taxon>Gammaproteobacteria</taxon>
        <taxon>Vibrionales</taxon>
        <taxon>Vibrionaceae</taxon>
        <taxon>Photobacterium</taxon>
    </lineage>
</organism>
<evidence type="ECO:0000256" key="4">
    <source>
        <dbReference type="ARBA" id="ARBA00022519"/>
    </source>
</evidence>
<dbReference type="RefSeq" id="WP_047875799.1">
    <property type="nucleotide sequence ID" value="NZ_BMYC01000026.1"/>
</dbReference>
<evidence type="ECO:0000256" key="7">
    <source>
        <dbReference type="ARBA" id="ARBA00023136"/>
    </source>
</evidence>
<keyword evidence="4" id="KW-0997">Cell inner membrane</keyword>
<dbReference type="EMBL" id="BBMN01000022">
    <property type="protein sequence ID" value="GAL08132.1"/>
    <property type="molecule type" value="Genomic_DNA"/>
</dbReference>
<keyword evidence="7 8" id="KW-0472">Membrane</keyword>
<dbReference type="InterPro" id="IPR007334">
    <property type="entry name" value="UPF0208"/>
</dbReference>
<proteinExistence type="inferred from homology"/>
<accession>A0A090RKX1</accession>
<dbReference type="EMBL" id="LDOV01000032">
    <property type="protein sequence ID" value="KLU99374.1"/>
    <property type="molecule type" value="Genomic_DNA"/>
</dbReference>